<comment type="caution">
    <text evidence="1">The sequence shown here is derived from an EMBL/GenBank/DDBJ whole genome shotgun (WGS) entry which is preliminary data.</text>
</comment>
<gene>
    <name evidence="1" type="ORF">IV43_GL001707</name>
</gene>
<dbReference type="PATRIC" id="fig|89059.3.peg.1821"/>
<protein>
    <submittedName>
        <fullName evidence="1">D-alanine-activating enzyme</fullName>
    </submittedName>
</protein>
<proteinExistence type="predicted"/>
<evidence type="ECO:0000313" key="2">
    <source>
        <dbReference type="Proteomes" id="UP000051491"/>
    </source>
</evidence>
<dbReference type="Proteomes" id="UP000051491">
    <property type="component" value="Unassembled WGS sequence"/>
</dbReference>
<name>A0A0R2JXR3_9LACO</name>
<sequence length="83" mass="9488">MVKAGHPYIPVDDQSSPQRLVDISQRSGAEFCLALANLPVDLEDINLVKDEKIKKIFAAAHQNADKRIFTRETDIFYPNYFIH</sequence>
<reference evidence="1 2" key="1">
    <citation type="journal article" date="2015" name="Genome Announc.">
        <title>Expanding the biotechnology potential of lactobacilli through comparative genomics of 213 strains and associated genera.</title>
        <authorList>
            <person name="Sun Z."/>
            <person name="Harris H.M."/>
            <person name="McCann A."/>
            <person name="Guo C."/>
            <person name="Argimon S."/>
            <person name="Zhang W."/>
            <person name="Yang X."/>
            <person name="Jeffery I.B."/>
            <person name="Cooney J.C."/>
            <person name="Kagawa T.F."/>
            <person name="Liu W."/>
            <person name="Song Y."/>
            <person name="Salvetti E."/>
            <person name="Wrobel A."/>
            <person name="Rasinkangas P."/>
            <person name="Parkhill J."/>
            <person name="Rea M.C."/>
            <person name="O'Sullivan O."/>
            <person name="Ritari J."/>
            <person name="Douillard F.P."/>
            <person name="Paul Ross R."/>
            <person name="Yang R."/>
            <person name="Briner A.E."/>
            <person name="Felis G.E."/>
            <person name="de Vos W.M."/>
            <person name="Barrangou R."/>
            <person name="Klaenhammer T.R."/>
            <person name="Caufield P.W."/>
            <person name="Cui Y."/>
            <person name="Zhang H."/>
            <person name="O'Toole P.W."/>
        </authorList>
    </citation>
    <scope>NUCLEOTIDE SEQUENCE [LARGE SCALE GENOMIC DNA]</scope>
    <source>
        <strain evidence="1 2">DSM 15353</strain>
    </source>
</reference>
<dbReference type="AlphaFoldDB" id="A0A0R2JXR3"/>
<evidence type="ECO:0000313" key="1">
    <source>
        <dbReference type="EMBL" id="KRN81969.1"/>
    </source>
</evidence>
<accession>A0A0R2JXR3</accession>
<dbReference type="OrthoDB" id="9765680at2"/>
<organism evidence="1 2">
    <name type="scientific">Ligilactobacillus acidipiscis</name>
    <dbReference type="NCBI Taxonomy" id="89059"/>
    <lineage>
        <taxon>Bacteria</taxon>
        <taxon>Bacillati</taxon>
        <taxon>Bacillota</taxon>
        <taxon>Bacilli</taxon>
        <taxon>Lactobacillales</taxon>
        <taxon>Lactobacillaceae</taxon>
        <taxon>Ligilactobacillus</taxon>
    </lineage>
</organism>
<dbReference type="EMBL" id="JQBK01000057">
    <property type="protein sequence ID" value="KRN81969.1"/>
    <property type="molecule type" value="Genomic_DNA"/>
</dbReference>
<dbReference type="RefSeq" id="WP_029605335.1">
    <property type="nucleotide sequence ID" value="NZ_JQBK01000057.1"/>
</dbReference>